<dbReference type="AlphaFoldDB" id="A0A1F5KGM2"/>
<feature type="compositionally biased region" description="Basic and acidic residues" evidence="1">
    <location>
        <begin position="183"/>
        <end position="196"/>
    </location>
</feature>
<dbReference type="EMBL" id="MFDD01000014">
    <property type="protein sequence ID" value="OGE39984.1"/>
    <property type="molecule type" value="Genomic_DNA"/>
</dbReference>
<accession>A0A1F5KGM2</accession>
<evidence type="ECO:0000313" key="2">
    <source>
        <dbReference type="EMBL" id="OGE39984.1"/>
    </source>
</evidence>
<name>A0A1F5KGM2_9BACT</name>
<organism evidence="2 3">
    <name type="scientific">Candidatus Daviesbacteria bacterium RIFCSPHIGHO2_02_FULL_43_12</name>
    <dbReference type="NCBI Taxonomy" id="1797776"/>
    <lineage>
        <taxon>Bacteria</taxon>
        <taxon>Candidatus Daviesiibacteriota</taxon>
    </lineage>
</organism>
<evidence type="ECO:0000256" key="1">
    <source>
        <dbReference type="SAM" id="MobiDB-lite"/>
    </source>
</evidence>
<feature type="region of interest" description="Disordered" evidence="1">
    <location>
        <begin position="163"/>
        <end position="208"/>
    </location>
</feature>
<proteinExistence type="predicted"/>
<protein>
    <submittedName>
        <fullName evidence="2">Uncharacterized protein</fullName>
    </submittedName>
</protein>
<sequence length="208" mass="23848">MSDTAPIDEQIVQTPPPAGDPQKAQRYLDTLMDLLGVDKLMVNHSDLRKYDPTSLQDHYRVRLEDYEVEISHSKQPETGKNSYVMVFSNAKLVQDGQSKRIILAFMYLTEEQFQTFKQVADDQLERERIRVEEVRFKEAMLPIDKALEKLLSQQFTDIPESQTEALQDEVTNDLPAETNLGEPKADEELKEIKPDSTDLNPYSTSPSL</sequence>
<comment type="caution">
    <text evidence="2">The sequence shown here is derived from an EMBL/GenBank/DDBJ whole genome shotgun (WGS) entry which is preliminary data.</text>
</comment>
<dbReference type="Proteomes" id="UP000177328">
    <property type="component" value="Unassembled WGS sequence"/>
</dbReference>
<gene>
    <name evidence="2" type="ORF">A3D25_04235</name>
</gene>
<evidence type="ECO:0000313" key="3">
    <source>
        <dbReference type="Proteomes" id="UP000177328"/>
    </source>
</evidence>
<reference evidence="2 3" key="1">
    <citation type="journal article" date="2016" name="Nat. Commun.">
        <title>Thousands of microbial genomes shed light on interconnected biogeochemical processes in an aquifer system.</title>
        <authorList>
            <person name="Anantharaman K."/>
            <person name="Brown C.T."/>
            <person name="Hug L.A."/>
            <person name="Sharon I."/>
            <person name="Castelle C.J."/>
            <person name="Probst A.J."/>
            <person name="Thomas B.C."/>
            <person name="Singh A."/>
            <person name="Wilkins M.J."/>
            <person name="Karaoz U."/>
            <person name="Brodie E.L."/>
            <person name="Williams K.H."/>
            <person name="Hubbard S.S."/>
            <person name="Banfield J.F."/>
        </authorList>
    </citation>
    <scope>NUCLEOTIDE SEQUENCE [LARGE SCALE GENOMIC DNA]</scope>
</reference>
<feature type="region of interest" description="Disordered" evidence="1">
    <location>
        <begin position="1"/>
        <end position="22"/>
    </location>
</feature>
<feature type="compositionally biased region" description="Polar residues" evidence="1">
    <location>
        <begin position="197"/>
        <end position="208"/>
    </location>
</feature>